<sequence>MPRRFEDVHSPVVTVIVPGYDVGPYAAEALESLRAQTLTDWVAILVDDASNDETGALFDAAAASDDRFHVVHHRERGGLSAARNTGLDLVRTPLLGFLDADDRFTPHALERLVGTVLGSGSDVALGAYVRLRPEADGRYVAGSVQPWVAAATDPARTGTTLDAHPEASGNIVAWSKVSRTELWRRTGLRFPVGKAYEDQIVAQQLYTRARAFDVIPDVVVEWRERADGSSITQHKGELPVMRDYLEALAGGIAVLDAAGQTRAAAARVRLILTMDLPPLVDLARDHADPAYRRELGAFVRTLWARADGVQLAEPAATAVTAAQLW</sequence>
<dbReference type="Pfam" id="PF00535">
    <property type="entry name" value="Glycos_transf_2"/>
    <property type="match status" value="1"/>
</dbReference>
<dbReference type="InterPro" id="IPR029044">
    <property type="entry name" value="Nucleotide-diphossugar_trans"/>
</dbReference>
<organism evidence="2 3">
    <name type="scientific">Microbacterium jejuense</name>
    <dbReference type="NCBI Taxonomy" id="1263637"/>
    <lineage>
        <taxon>Bacteria</taxon>
        <taxon>Bacillati</taxon>
        <taxon>Actinomycetota</taxon>
        <taxon>Actinomycetes</taxon>
        <taxon>Micrococcales</taxon>
        <taxon>Microbacteriaceae</taxon>
        <taxon>Microbacterium</taxon>
    </lineage>
</organism>
<dbReference type="EMBL" id="JAEUAW010000004">
    <property type="protein sequence ID" value="MBW9093540.1"/>
    <property type="molecule type" value="Genomic_DNA"/>
</dbReference>
<dbReference type="InterPro" id="IPR001173">
    <property type="entry name" value="Glyco_trans_2-like"/>
</dbReference>
<dbReference type="PANTHER" id="PTHR22916">
    <property type="entry name" value="GLYCOSYLTRANSFERASE"/>
    <property type="match status" value="1"/>
</dbReference>
<gene>
    <name evidence="2" type="ORF">JNB62_07595</name>
</gene>
<dbReference type="PANTHER" id="PTHR22916:SF3">
    <property type="entry name" value="UDP-GLCNAC:BETAGAL BETA-1,3-N-ACETYLGLUCOSAMINYLTRANSFERASE-LIKE PROTEIN 1"/>
    <property type="match status" value="1"/>
</dbReference>
<accession>A0ABS7HM72</accession>
<proteinExistence type="predicted"/>
<evidence type="ECO:0000313" key="3">
    <source>
        <dbReference type="Proteomes" id="UP001196843"/>
    </source>
</evidence>
<dbReference type="Gene3D" id="3.90.550.10">
    <property type="entry name" value="Spore Coat Polysaccharide Biosynthesis Protein SpsA, Chain A"/>
    <property type="match status" value="1"/>
</dbReference>
<dbReference type="CDD" id="cd00761">
    <property type="entry name" value="Glyco_tranf_GTA_type"/>
    <property type="match status" value="1"/>
</dbReference>
<protein>
    <submittedName>
        <fullName evidence="2">Glycosyltransferase family 2 protein</fullName>
    </submittedName>
</protein>
<dbReference type="Proteomes" id="UP001196843">
    <property type="component" value="Unassembled WGS sequence"/>
</dbReference>
<feature type="domain" description="Glycosyltransferase 2-like" evidence="1">
    <location>
        <begin position="14"/>
        <end position="132"/>
    </location>
</feature>
<dbReference type="SUPFAM" id="SSF53448">
    <property type="entry name" value="Nucleotide-diphospho-sugar transferases"/>
    <property type="match status" value="1"/>
</dbReference>
<evidence type="ECO:0000313" key="2">
    <source>
        <dbReference type="EMBL" id="MBW9093540.1"/>
    </source>
</evidence>
<comment type="caution">
    <text evidence="2">The sequence shown here is derived from an EMBL/GenBank/DDBJ whole genome shotgun (WGS) entry which is preliminary data.</text>
</comment>
<reference evidence="2 3" key="1">
    <citation type="journal article" date="2021" name="MBio">
        <title>Poor Competitiveness of Bradyrhizobium in Pigeon Pea Root Colonization in Indian Soils.</title>
        <authorList>
            <person name="Chalasani D."/>
            <person name="Basu A."/>
            <person name="Pullabhotla S.V.S.R.N."/>
            <person name="Jorrin B."/>
            <person name="Neal A.L."/>
            <person name="Poole P.S."/>
            <person name="Podile A.R."/>
            <person name="Tkacz A."/>
        </authorList>
    </citation>
    <scope>NUCLEOTIDE SEQUENCE [LARGE SCALE GENOMIC DNA]</scope>
    <source>
        <strain evidence="2 3">HU14</strain>
    </source>
</reference>
<name>A0ABS7HM72_9MICO</name>
<dbReference type="RefSeq" id="WP_220300248.1">
    <property type="nucleotide sequence ID" value="NZ_JAEUAW010000004.1"/>
</dbReference>
<keyword evidence="3" id="KW-1185">Reference proteome</keyword>
<evidence type="ECO:0000259" key="1">
    <source>
        <dbReference type="Pfam" id="PF00535"/>
    </source>
</evidence>